<evidence type="ECO:0000313" key="1">
    <source>
        <dbReference type="EMBL" id="GAA5065102.1"/>
    </source>
</evidence>
<gene>
    <name evidence="1" type="ORF">GCM10025751_55570</name>
</gene>
<dbReference type="Gene3D" id="2.30.110.10">
    <property type="entry name" value="Electron Transport, Fmn-binding Protein, Chain A"/>
    <property type="match status" value="1"/>
</dbReference>
<reference evidence="1 2" key="1">
    <citation type="journal article" date="2019" name="Int. J. Syst. Evol. Microbiol.">
        <title>The Global Catalogue of Microorganisms (GCM) 10K type strain sequencing project: providing services to taxonomists for standard genome sequencing and annotation.</title>
        <authorList>
            <consortium name="The Broad Institute Genomics Platform"/>
            <consortium name="The Broad Institute Genome Sequencing Center for Infectious Disease"/>
            <person name="Wu L."/>
            <person name="Ma J."/>
        </authorList>
    </citation>
    <scope>NUCLEOTIDE SEQUENCE [LARGE SCALE GENOMIC DNA]</scope>
    <source>
        <strain evidence="1 2">JCM 17504</strain>
    </source>
</reference>
<dbReference type="InterPro" id="IPR012349">
    <property type="entry name" value="Split_barrel_FMN-bd"/>
</dbReference>
<dbReference type="Pfam" id="PF12900">
    <property type="entry name" value="Pyridox_ox_2"/>
    <property type="match status" value="1"/>
</dbReference>
<dbReference type="InterPro" id="IPR024747">
    <property type="entry name" value="Pyridox_Oxase-rel"/>
</dbReference>
<organism evidence="1 2">
    <name type="scientific">Haladaptatus pallidirubidus</name>
    <dbReference type="NCBI Taxonomy" id="1008152"/>
    <lineage>
        <taxon>Archaea</taxon>
        <taxon>Methanobacteriati</taxon>
        <taxon>Methanobacteriota</taxon>
        <taxon>Stenosarchaea group</taxon>
        <taxon>Halobacteria</taxon>
        <taxon>Halobacteriales</taxon>
        <taxon>Haladaptataceae</taxon>
        <taxon>Haladaptatus</taxon>
    </lineage>
</organism>
<name>A0AAV3US38_9EURY</name>
<protein>
    <submittedName>
        <fullName evidence="1">Pyridoxamine 5'-phosphate oxidase family protein</fullName>
    </submittedName>
</protein>
<dbReference type="AlphaFoldDB" id="A0AAV3US38"/>
<proteinExistence type="predicted"/>
<comment type="caution">
    <text evidence="1">The sequence shown here is derived from an EMBL/GenBank/DDBJ whole genome shotgun (WGS) entry which is preliminary data.</text>
</comment>
<dbReference type="SUPFAM" id="SSF50475">
    <property type="entry name" value="FMN-binding split barrel"/>
    <property type="match status" value="1"/>
</dbReference>
<sequence>MGDIKSVQMGEEERNEFLTTGGTGVISFPAGTDESPYTLPVSYGYDATATRFYFRLAFSPDSKKEEVIDRPISFVTYDKTEDGWRSVAVTGRLKEVAEADIDSDIVQGIRHVDIPIVDVFDRHPREVSFRFFYLDPDELTSRKEP</sequence>
<dbReference type="RefSeq" id="WP_227779032.1">
    <property type="nucleotide sequence ID" value="NZ_BAABKX010000030.1"/>
</dbReference>
<evidence type="ECO:0000313" key="2">
    <source>
        <dbReference type="Proteomes" id="UP001501729"/>
    </source>
</evidence>
<keyword evidence="2" id="KW-1185">Reference proteome</keyword>
<dbReference type="EMBL" id="BAABKX010000030">
    <property type="protein sequence ID" value="GAA5065102.1"/>
    <property type="molecule type" value="Genomic_DNA"/>
</dbReference>
<dbReference type="GeneID" id="68617170"/>
<accession>A0AAV3US38</accession>
<dbReference type="Proteomes" id="UP001501729">
    <property type="component" value="Unassembled WGS sequence"/>
</dbReference>